<gene>
    <name evidence="2" type="ORF">Tco_0842462</name>
</gene>
<evidence type="ECO:0000256" key="1">
    <source>
        <dbReference type="SAM" id="Phobius"/>
    </source>
</evidence>
<accession>A0ABQ5AZC2</accession>
<dbReference type="Proteomes" id="UP001151760">
    <property type="component" value="Unassembled WGS sequence"/>
</dbReference>
<sequence>MHRPSPEMERANIQMIGHAAVLLLNEAKFENIVRAEDMRRTYNCLGRTVTKSCKICMIMIGMAAFIFLLFFILANYAWDWGRLHIENVGIRFVYADINITSPGLLTIRAHGSLLPTFRASGDINHPVLGDLTMGIRGKRYRNIKILCKSTFQTFGNEELGMVTCEPTQIRLKEEDMMMLKKLISKKELRIQVFGSFKWHLVNKNPLIWKQTNEGARFGCTMLYHHLLRGECYPF</sequence>
<evidence type="ECO:0000313" key="2">
    <source>
        <dbReference type="EMBL" id="GJT08000.1"/>
    </source>
</evidence>
<dbReference type="EMBL" id="BQNB010012796">
    <property type="protein sequence ID" value="GJT08000.1"/>
    <property type="molecule type" value="Genomic_DNA"/>
</dbReference>
<reference evidence="2" key="2">
    <citation type="submission" date="2022-01" db="EMBL/GenBank/DDBJ databases">
        <authorList>
            <person name="Yamashiro T."/>
            <person name="Shiraishi A."/>
            <person name="Satake H."/>
            <person name="Nakayama K."/>
        </authorList>
    </citation>
    <scope>NUCLEOTIDE SEQUENCE</scope>
</reference>
<evidence type="ECO:0008006" key="4">
    <source>
        <dbReference type="Google" id="ProtNLM"/>
    </source>
</evidence>
<keyword evidence="1" id="KW-0812">Transmembrane</keyword>
<organism evidence="2 3">
    <name type="scientific">Tanacetum coccineum</name>
    <dbReference type="NCBI Taxonomy" id="301880"/>
    <lineage>
        <taxon>Eukaryota</taxon>
        <taxon>Viridiplantae</taxon>
        <taxon>Streptophyta</taxon>
        <taxon>Embryophyta</taxon>
        <taxon>Tracheophyta</taxon>
        <taxon>Spermatophyta</taxon>
        <taxon>Magnoliopsida</taxon>
        <taxon>eudicotyledons</taxon>
        <taxon>Gunneridae</taxon>
        <taxon>Pentapetalae</taxon>
        <taxon>asterids</taxon>
        <taxon>campanulids</taxon>
        <taxon>Asterales</taxon>
        <taxon>Asteraceae</taxon>
        <taxon>Asteroideae</taxon>
        <taxon>Anthemideae</taxon>
        <taxon>Anthemidinae</taxon>
        <taxon>Tanacetum</taxon>
    </lineage>
</organism>
<keyword evidence="1" id="KW-1133">Transmembrane helix</keyword>
<protein>
    <recommendedName>
        <fullName evidence="4">Late embryogenesis abundant protein LEA-2 subgroup domain-containing protein</fullName>
    </recommendedName>
</protein>
<reference evidence="2" key="1">
    <citation type="journal article" date="2022" name="Int. J. Mol. Sci.">
        <title>Draft Genome of Tanacetum Coccineum: Genomic Comparison of Closely Related Tanacetum-Family Plants.</title>
        <authorList>
            <person name="Yamashiro T."/>
            <person name="Shiraishi A."/>
            <person name="Nakayama K."/>
            <person name="Satake H."/>
        </authorList>
    </citation>
    <scope>NUCLEOTIDE SEQUENCE</scope>
</reference>
<proteinExistence type="predicted"/>
<evidence type="ECO:0000313" key="3">
    <source>
        <dbReference type="Proteomes" id="UP001151760"/>
    </source>
</evidence>
<comment type="caution">
    <text evidence="2">The sequence shown here is derived from an EMBL/GenBank/DDBJ whole genome shotgun (WGS) entry which is preliminary data.</text>
</comment>
<keyword evidence="1" id="KW-0472">Membrane</keyword>
<name>A0ABQ5AZC2_9ASTR</name>
<keyword evidence="3" id="KW-1185">Reference proteome</keyword>
<feature type="transmembrane region" description="Helical" evidence="1">
    <location>
        <begin position="55"/>
        <end position="78"/>
    </location>
</feature>